<evidence type="ECO:0000313" key="7">
    <source>
        <dbReference type="EMBL" id="PVY96166.1"/>
    </source>
</evidence>
<proteinExistence type="inferred from homology"/>
<evidence type="ECO:0000256" key="6">
    <source>
        <dbReference type="ARBA" id="ARBA00023033"/>
    </source>
</evidence>
<organism evidence="7 8">
    <name type="scientific">Actinomycetospora cinnamomea</name>
    <dbReference type="NCBI Taxonomy" id="663609"/>
    <lineage>
        <taxon>Bacteria</taxon>
        <taxon>Bacillati</taxon>
        <taxon>Actinomycetota</taxon>
        <taxon>Actinomycetes</taxon>
        <taxon>Pseudonocardiales</taxon>
        <taxon>Pseudonocardiaceae</taxon>
        <taxon>Actinomycetospora</taxon>
    </lineage>
</organism>
<evidence type="ECO:0000256" key="1">
    <source>
        <dbReference type="ARBA" id="ARBA00010617"/>
    </source>
</evidence>
<dbReference type="PANTHER" id="PTHR46696:SF4">
    <property type="entry name" value="BIOTIN BIOSYNTHESIS CYTOCHROME P450"/>
    <property type="match status" value="1"/>
</dbReference>
<keyword evidence="4" id="KW-0560">Oxidoreductase</keyword>
<dbReference type="GO" id="GO:0005506">
    <property type="term" value="F:iron ion binding"/>
    <property type="evidence" value="ECO:0007669"/>
    <property type="project" value="InterPro"/>
</dbReference>
<dbReference type="Proteomes" id="UP000245639">
    <property type="component" value="Unassembled WGS sequence"/>
</dbReference>
<gene>
    <name evidence="7" type="ORF">C8D89_1327</name>
</gene>
<dbReference type="Pfam" id="PF00067">
    <property type="entry name" value="p450"/>
    <property type="match status" value="1"/>
</dbReference>
<name>A0A2U1E8A1_9PSEU</name>
<accession>A0A2U1E8A1</accession>
<dbReference type="AlphaFoldDB" id="A0A2U1E8A1"/>
<evidence type="ECO:0000256" key="4">
    <source>
        <dbReference type="ARBA" id="ARBA00023002"/>
    </source>
</evidence>
<dbReference type="InterPro" id="IPR002397">
    <property type="entry name" value="Cyt_P450_B"/>
</dbReference>
<evidence type="ECO:0000256" key="2">
    <source>
        <dbReference type="ARBA" id="ARBA00022617"/>
    </source>
</evidence>
<keyword evidence="6" id="KW-0503">Monooxygenase</keyword>
<keyword evidence="8" id="KW-1185">Reference proteome</keyword>
<keyword evidence="2" id="KW-0349">Heme</keyword>
<protein>
    <submittedName>
        <fullName evidence="7">Cytochrome P450</fullName>
    </submittedName>
</protein>
<keyword evidence="5" id="KW-0408">Iron</keyword>
<dbReference type="PRINTS" id="PR00359">
    <property type="entry name" value="BP450"/>
</dbReference>
<dbReference type="CDD" id="cd11033">
    <property type="entry name" value="CYP142-like"/>
    <property type="match status" value="1"/>
</dbReference>
<keyword evidence="3" id="KW-0479">Metal-binding</keyword>
<comment type="caution">
    <text evidence="7">The sequence shown here is derived from an EMBL/GenBank/DDBJ whole genome shotgun (WGS) entry which is preliminary data.</text>
</comment>
<dbReference type="GO" id="GO:0008395">
    <property type="term" value="F:steroid hydroxylase activity"/>
    <property type="evidence" value="ECO:0007669"/>
    <property type="project" value="TreeGrafter"/>
</dbReference>
<dbReference type="EMBL" id="QEKW01000032">
    <property type="protein sequence ID" value="PVY96166.1"/>
    <property type="molecule type" value="Genomic_DNA"/>
</dbReference>
<dbReference type="InterPro" id="IPR036396">
    <property type="entry name" value="Cyt_P450_sf"/>
</dbReference>
<evidence type="ECO:0000256" key="3">
    <source>
        <dbReference type="ARBA" id="ARBA00022723"/>
    </source>
</evidence>
<dbReference type="Gene3D" id="1.10.630.10">
    <property type="entry name" value="Cytochrome P450"/>
    <property type="match status" value="1"/>
</dbReference>
<sequence length="437" mass="47774">MPVWRATILFGSLPTMTLSTVDLGNREFWAAPWEDRFAAFATLRAQAGLPWFAEPEFPGFERGPGFRAVTRHADLEYVSKHPELFCSGRGAVSILDLPAEAHEFFGSLISMDAPRHTKIRRIAAQAFTPRRTQGLLDDVRRVARSVVASAREKALAGDGSFDLVADVSAPMPLLIICEMMGIPESRRDEVFAHSNVILAGEDPEYVTSENPLGDYLAAGAGLSGLMTELAAAREAEPTDDVTSALVHGTVDGERLTHQEIASFFILLCVAGNETTRNGITHGVWGMHRQPEQWELWSSDVDGVTPTAVDEVVRWASPINWMRRTAVSDTSVGDVPVEAGEKLLLVYGSANRDEAVFADPDRLDLRRSPNPHQGFGAHGPHFCLGAHLARREIAVLFRELFAGMPDLRVIGEPDRLRSIFVNGIKHLPVALAGTDAAR</sequence>
<reference evidence="7 8" key="1">
    <citation type="submission" date="2018-04" db="EMBL/GenBank/DDBJ databases">
        <title>Genomic Encyclopedia of Type Strains, Phase IV (KMG-IV): sequencing the most valuable type-strain genomes for metagenomic binning, comparative biology and taxonomic classification.</title>
        <authorList>
            <person name="Goeker M."/>
        </authorList>
    </citation>
    <scope>NUCLEOTIDE SEQUENCE [LARGE SCALE GENOMIC DNA]</scope>
    <source>
        <strain evidence="7 8">DSM 45771</strain>
    </source>
</reference>
<dbReference type="InterPro" id="IPR001128">
    <property type="entry name" value="Cyt_P450"/>
</dbReference>
<dbReference type="GO" id="GO:0036199">
    <property type="term" value="F:cholest-4-en-3-one 26-monooxygenase activity"/>
    <property type="evidence" value="ECO:0007669"/>
    <property type="project" value="TreeGrafter"/>
</dbReference>
<dbReference type="GO" id="GO:0006707">
    <property type="term" value="P:cholesterol catabolic process"/>
    <property type="evidence" value="ECO:0007669"/>
    <property type="project" value="TreeGrafter"/>
</dbReference>
<evidence type="ECO:0000256" key="5">
    <source>
        <dbReference type="ARBA" id="ARBA00023004"/>
    </source>
</evidence>
<dbReference type="SUPFAM" id="SSF48264">
    <property type="entry name" value="Cytochrome P450"/>
    <property type="match status" value="1"/>
</dbReference>
<evidence type="ECO:0000313" key="8">
    <source>
        <dbReference type="Proteomes" id="UP000245639"/>
    </source>
</evidence>
<comment type="similarity">
    <text evidence="1">Belongs to the cytochrome P450 family.</text>
</comment>
<dbReference type="PANTHER" id="PTHR46696">
    <property type="entry name" value="P450, PUTATIVE (EUROFUNG)-RELATED"/>
    <property type="match status" value="1"/>
</dbReference>
<dbReference type="GO" id="GO:0020037">
    <property type="term" value="F:heme binding"/>
    <property type="evidence" value="ECO:0007669"/>
    <property type="project" value="InterPro"/>
</dbReference>
<dbReference type="FunFam" id="1.10.630.10:FF:000018">
    <property type="entry name" value="Cytochrome P450 monooxygenase"/>
    <property type="match status" value="1"/>
</dbReference>